<dbReference type="CDD" id="cd00186">
    <property type="entry name" value="TOP1Ac"/>
    <property type="match status" value="1"/>
</dbReference>
<keyword evidence="8" id="KW-0238">DNA-binding</keyword>
<keyword evidence="6" id="KW-0862">Zinc</keyword>
<dbReference type="InterPro" id="IPR013497">
    <property type="entry name" value="Topo_IA_cen"/>
</dbReference>
<dbReference type="InterPro" id="IPR010666">
    <property type="entry name" value="Znf_GRF"/>
</dbReference>
<evidence type="ECO:0000313" key="18">
    <source>
        <dbReference type="EMBL" id="ODS23559.1"/>
    </source>
</evidence>
<dbReference type="InterPro" id="IPR003602">
    <property type="entry name" value="Topo_IA_DNA-bd_dom"/>
</dbReference>
<dbReference type="Gene3D" id="3.30.65.10">
    <property type="entry name" value="Bacterial Topoisomerase I, domain 1"/>
    <property type="match status" value="1"/>
</dbReference>
<evidence type="ECO:0000256" key="11">
    <source>
        <dbReference type="ARBA" id="ARBA00031985"/>
    </source>
</evidence>
<evidence type="ECO:0000313" key="19">
    <source>
        <dbReference type="Proteomes" id="UP000242502"/>
    </source>
</evidence>
<protein>
    <recommendedName>
        <fullName evidence="3">DNA topoisomerase</fullName>
        <ecNumber evidence="3">5.6.2.1</ecNumber>
    </recommendedName>
    <alternativeName>
        <fullName evidence="13">Omega-protein</fullName>
    </alternativeName>
    <alternativeName>
        <fullName evidence="12">Relaxing enzyme</fullName>
    </alternativeName>
    <alternativeName>
        <fullName evidence="10">Swivelase</fullName>
    </alternativeName>
    <alternativeName>
        <fullName evidence="11">Untwisting enzyme</fullName>
    </alternativeName>
</protein>
<comment type="catalytic activity">
    <reaction evidence="1">
        <text>ATP-independent breakage of single-stranded DNA, followed by passage and rejoining.</text>
        <dbReference type="EC" id="5.6.2.1"/>
    </reaction>
</comment>
<keyword evidence="5" id="KW-0863">Zinc-finger</keyword>
<proteinExistence type="inferred from homology"/>
<dbReference type="Pfam" id="PF01131">
    <property type="entry name" value="Topoisom_bac"/>
    <property type="match status" value="1"/>
</dbReference>
<dbReference type="PROSITE" id="PS00396">
    <property type="entry name" value="TOPO_IA_1"/>
    <property type="match status" value="1"/>
</dbReference>
<dbReference type="InterPro" id="IPR013824">
    <property type="entry name" value="Topo_IA_cen_sub1"/>
</dbReference>
<feature type="domain" description="Topo IA-type catalytic" evidence="17">
    <location>
        <begin position="128"/>
        <end position="563"/>
    </location>
</feature>
<accession>A0A1D2QPP4</accession>
<evidence type="ECO:0000256" key="6">
    <source>
        <dbReference type="ARBA" id="ARBA00022833"/>
    </source>
</evidence>
<evidence type="ECO:0000256" key="10">
    <source>
        <dbReference type="ARBA" id="ARBA00030003"/>
    </source>
</evidence>
<dbReference type="GO" id="GO:0008270">
    <property type="term" value="F:zinc ion binding"/>
    <property type="evidence" value="ECO:0007669"/>
    <property type="project" value="UniProtKB-KW"/>
</dbReference>
<dbReference type="SMART" id="SM00437">
    <property type="entry name" value="TOP1Ac"/>
    <property type="match status" value="1"/>
</dbReference>
<dbReference type="InterPro" id="IPR006171">
    <property type="entry name" value="TOPRIM_dom"/>
</dbReference>
<dbReference type="InterPro" id="IPR000380">
    <property type="entry name" value="Topo_IA"/>
</dbReference>
<dbReference type="GO" id="GO:0003677">
    <property type="term" value="F:DNA binding"/>
    <property type="evidence" value="ECO:0007669"/>
    <property type="project" value="UniProtKB-KW"/>
</dbReference>
<evidence type="ECO:0000256" key="5">
    <source>
        <dbReference type="ARBA" id="ARBA00022771"/>
    </source>
</evidence>
<evidence type="ECO:0000256" key="2">
    <source>
        <dbReference type="ARBA" id="ARBA00009446"/>
    </source>
</evidence>
<sequence>MGGKLLIVEAPKKAKTISRFFSGLTVKATVGHVVDLPVKEMGVEPPDHKPHYETIAGKDKVIAGLRGAANSADTIYIATDLDREGEAIAAHVKNLLGKKHEKKISRVTYTEVNRSAIDKAMRSPHSIRWPLVRAQKARRVVDRYVGYSVSKLLTQKIKSALSLPGLSRLTAGRVQSIALKLIVLRQREIEAFKPVTYYGVRAIVHHSNNSGSFTANWVPRDNDRNDDGLVVDVSVARQVKEQTKELRHTKSEIKRAAVLPPKPLTTSVFIQFCAGKLKLTTKLAMASAQRLYEQGLITYHRTDSPTMSSEAIEAVREYATKNNLPVPSKPPSYNAKANAQEAHECLRVSDINLESPENLESQDQSVYRLIWEVTLLSQLAKGFDDRQTVNFVNGNEELFVARGRKVIELGWRSFASKYFNQSSSKKSQKDDDAEQVLPVIKEGAVFSDLSVSLLEKKTEPPAVLTEKTLVQMMDKQGIGRPSTYAQTIEKIVSMNYVERQAKTLKFIPTSLGYVVVDALEPYFKFMSVDYTVTLEAEFDRIAEGKNDYLSVVDAAYQQLQKEMEAFEKGDIKTKVKPDDLASFCYSKKTSSRGKSSSKKTSSQSGNYKDGDQCPECSKGTIQIRHFKKGANTGKPFLGCNQFPDCKFFAWPSSTQKQAN</sequence>
<dbReference type="GO" id="GO:0006265">
    <property type="term" value="P:DNA topological change"/>
    <property type="evidence" value="ECO:0007669"/>
    <property type="project" value="InterPro"/>
</dbReference>
<evidence type="ECO:0000256" key="3">
    <source>
        <dbReference type="ARBA" id="ARBA00012891"/>
    </source>
</evidence>
<feature type="domain" description="GRF-type" evidence="16">
    <location>
        <begin position="613"/>
        <end position="654"/>
    </location>
</feature>
<comment type="similarity">
    <text evidence="2">Belongs to the type IA topoisomerase family.</text>
</comment>
<evidence type="ECO:0000256" key="1">
    <source>
        <dbReference type="ARBA" id="ARBA00000213"/>
    </source>
</evidence>
<evidence type="ECO:0000256" key="9">
    <source>
        <dbReference type="ARBA" id="ARBA00023235"/>
    </source>
</evidence>
<organism evidence="18 19">
    <name type="scientific">Candidatus Endobugula sertula</name>
    <name type="common">Bugula neritina bacterial symbiont</name>
    <dbReference type="NCBI Taxonomy" id="62101"/>
    <lineage>
        <taxon>Bacteria</taxon>
        <taxon>Pseudomonadati</taxon>
        <taxon>Pseudomonadota</taxon>
        <taxon>Gammaproteobacteria</taxon>
        <taxon>Cellvibrionales</taxon>
        <taxon>Cellvibrionaceae</taxon>
        <taxon>Candidatus Endobugula</taxon>
    </lineage>
</organism>
<evidence type="ECO:0000259" key="16">
    <source>
        <dbReference type="PROSITE" id="PS51999"/>
    </source>
</evidence>
<dbReference type="EC" id="5.6.2.1" evidence="3"/>
<dbReference type="InterPro" id="IPR013498">
    <property type="entry name" value="Topo_IA_Znf"/>
</dbReference>
<evidence type="ECO:0000256" key="8">
    <source>
        <dbReference type="ARBA" id="ARBA00023125"/>
    </source>
</evidence>
<evidence type="ECO:0000259" key="17">
    <source>
        <dbReference type="PROSITE" id="PS52039"/>
    </source>
</evidence>
<dbReference type="PANTHER" id="PTHR42785">
    <property type="entry name" value="DNA TOPOISOMERASE, TYPE IA, CORE"/>
    <property type="match status" value="1"/>
</dbReference>
<dbReference type="InterPro" id="IPR023406">
    <property type="entry name" value="Topo_IA_AS"/>
</dbReference>
<dbReference type="Pfam" id="PF01396">
    <property type="entry name" value="Zn_ribbon_Top1"/>
    <property type="match status" value="1"/>
</dbReference>
<dbReference type="PANTHER" id="PTHR42785:SF1">
    <property type="entry name" value="DNA TOPOISOMERASE"/>
    <property type="match status" value="1"/>
</dbReference>
<keyword evidence="9" id="KW-0413">Isomerase</keyword>
<keyword evidence="7" id="KW-0799">Topoisomerase</keyword>
<dbReference type="SMART" id="SM00436">
    <property type="entry name" value="TOP1Bc"/>
    <property type="match status" value="1"/>
</dbReference>
<dbReference type="SMART" id="SM00493">
    <property type="entry name" value="TOPRIM"/>
    <property type="match status" value="1"/>
</dbReference>
<dbReference type="STRING" id="62101.AB835_08070"/>
<evidence type="ECO:0000256" key="4">
    <source>
        <dbReference type="ARBA" id="ARBA00022723"/>
    </source>
</evidence>
<gene>
    <name evidence="18" type="ORF">AB835_08070</name>
</gene>
<reference evidence="18 19" key="1">
    <citation type="journal article" date="2016" name="Appl. Environ. Microbiol.">
        <title>Lack of Overt Genome Reduction in the Bryostatin-Producing Bryozoan Symbiont "Candidatus Endobugula sertula".</title>
        <authorList>
            <person name="Miller I.J."/>
            <person name="Vanee N."/>
            <person name="Fong S.S."/>
            <person name="Lim-Fong G.E."/>
            <person name="Kwan J.C."/>
        </authorList>
    </citation>
    <scope>NUCLEOTIDE SEQUENCE [LARGE SCALE GENOMIC DNA]</scope>
    <source>
        <strain evidence="18">AB1-4</strain>
    </source>
</reference>
<dbReference type="PROSITE" id="PS51999">
    <property type="entry name" value="ZF_GRF"/>
    <property type="match status" value="1"/>
</dbReference>
<feature type="domain" description="Toprim" evidence="15">
    <location>
        <begin position="3"/>
        <end position="112"/>
    </location>
</feature>
<dbReference type="Pfam" id="PF01751">
    <property type="entry name" value="Toprim"/>
    <property type="match status" value="1"/>
</dbReference>
<dbReference type="InterPro" id="IPR023405">
    <property type="entry name" value="Topo_IA_core_domain"/>
</dbReference>
<dbReference type="PROSITE" id="PS50880">
    <property type="entry name" value="TOPRIM"/>
    <property type="match status" value="1"/>
</dbReference>
<dbReference type="Gene3D" id="2.70.20.10">
    <property type="entry name" value="Topoisomerase I, domain 3"/>
    <property type="match status" value="1"/>
</dbReference>
<dbReference type="Proteomes" id="UP000242502">
    <property type="component" value="Unassembled WGS sequence"/>
</dbReference>
<dbReference type="Gene3D" id="1.10.290.10">
    <property type="entry name" value="Topoisomerase I, domain 4"/>
    <property type="match status" value="1"/>
</dbReference>
<dbReference type="AlphaFoldDB" id="A0A1D2QPP4"/>
<dbReference type="Gene3D" id="1.10.460.10">
    <property type="entry name" value="Topoisomerase I, domain 2"/>
    <property type="match status" value="1"/>
</dbReference>
<evidence type="ECO:0000259" key="15">
    <source>
        <dbReference type="PROSITE" id="PS50880"/>
    </source>
</evidence>
<dbReference type="PRINTS" id="PR00417">
    <property type="entry name" value="PRTPISMRASEI"/>
</dbReference>
<evidence type="ECO:0000256" key="7">
    <source>
        <dbReference type="ARBA" id="ARBA00023029"/>
    </source>
</evidence>
<dbReference type="EMBL" id="MDLC01000025">
    <property type="protein sequence ID" value="ODS23559.1"/>
    <property type="molecule type" value="Genomic_DNA"/>
</dbReference>
<dbReference type="InterPro" id="IPR013826">
    <property type="entry name" value="Topo_IA_cen_sub3"/>
</dbReference>
<dbReference type="InterPro" id="IPR003601">
    <property type="entry name" value="Topo_IA_2"/>
</dbReference>
<feature type="region of interest" description="Disordered" evidence="14">
    <location>
        <begin position="588"/>
        <end position="612"/>
    </location>
</feature>
<comment type="caution">
    <text evidence="18">The sequence shown here is derived from an EMBL/GenBank/DDBJ whole genome shotgun (WGS) entry which is preliminary data.</text>
</comment>
<dbReference type="InterPro" id="IPR013825">
    <property type="entry name" value="Topo_IA_cen_sub2"/>
</dbReference>
<dbReference type="GO" id="GO:0003917">
    <property type="term" value="F:DNA topoisomerase type I (single strand cut, ATP-independent) activity"/>
    <property type="evidence" value="ECO:0007669"/>
    <property type="project" value="UniProtKB-EC"/>
</dbReference>
<keyword evidence="4" id="KW-0479">Metal-binding</keyword>
<evidence type="ECO:0000256" key="12">
    <source>
        <dbReference type="ARBA" id="ARBA00032235"/>
    </source>
</evidence>
<name>A0A1D2QPP4_9GAMM</name>
<evidence type="ECO:0000256" key="14">
    <source>
        <dbReference type="SAM" id="MobiDB-lite"/>
    </source>
</evidence>
<dbReference type="Gene3D" id="3.40.50.140">
    <property type="match status" value="1"/>
</dbReference>
<dbReference type="GO" id="GO:0005694">
    <property type="term" value="C:chromosome"/>
    <property type="evidence" value="ECO:0007669"/>
    <property type="project" value="InterPro"/>
</dbReference>
<evidence type="ECO:0000256" key="13">
    <source>
        <dbReference type="ARBA" id="ARBA00032877"/>
    </source>
</evidence>
<dbReference type="PROSITE" id="PS52039">
    <property type="entry name" value="TOPO_IA_2"/>
    <property type="match status" value="1"/>
</dbReference>
<dbReference type="SUPFAM" id="SSF56712">
    <property type="entry name" value="Prokaryotic type I DNA topoisomerase"/>
    <property type="match status" value="1"/>
</dbReference>